<evidence type="ECO:0000256" key="10">
    <source>
        <dbReference type="ARBA" id="ARBA00042373"/>
    </source>
</evidence>
<dbReference type="GO" id="GO:0005576">
    <property type="term" value="C:extracellular region"/>
    <property type="evidence" value="ECO:0007669"/>
    <property type="project" value="TreeGrafter"/>
</dbReference>
<evidence type="ECO:0000256" key="11">
    <source>
        <dbReference type="ARBA" id="ARBA00043078"/>
    </source>
</evidence>
<keyword evidence="3" id="KW-0378">Hydrolase</keyword>
<dbReference type="GO" id="GO:0005886">
    <property type="term" value="C:plasma membrane"/>
    <property type="evidence" value="ECO:0007669"/>
    <property type="project" value="UniProtKB-SubCell"/>
</dbReference>
<dbReference type="PANTHER" id="PTHR16631:SF17">
    <property type="entry name" value="GLUCAN ENDO-1,3-BETA-GLUCOSIDASE BTGC"/>
    <property type="match status" value="1"/>
</dbReference>
<keyword evidence="7" id="KW-0961">Cell wall biogenesis/degradation</keyword>
<keyword evidence="5" id="KW-0325">Glycoprotein</keyword>
<evidence type="ECO:0000313" key="13">
    <source>
        <dbReference type="Proteomes" id="UP000033684"/>
    </source>
</evidence>
<proteinExistence type="predicted"/>
<keyword evidence="8" id="KW-0624">Polysaccharide degradation</keyword>
<dbReference type="EMBL" id="LAJX01000173">
    <property type="protein sequence ID" value="KJV05777.1"/>
    <property type="molecule type" value="Genomic_DNA"/>
</dbReference>
<organism evidence="12 13">
    <name type="scientific">Methylocucumis oryzae</name>
    <dbReference type="NCBI Taxonomy" id="1632867"/>
    <lineage>
        <taxon>Bacteria</taxon>
        <taxon>Pseudomonadati</taxon>
        <taxon>Pseudomonadota</taxon>
        <taxon>Gammaproteobacteria</taxon>
        <taxon>Methylococcales</taxon>
        <taxon>Methylococcaceae</taxon>
        <taxon>Methylocucumis</taxon>
    </lineage>
</organism>
<dbReference type="PANTHER" id="PTHR16631">
    <property type="entry name" value="GLUCAN 1,3-BETA-GLUCOSIDASE"/>
    <property type="match status" value="1"/>
</dbReference>
<reference evidence="12 13" key="2">
    <citation type="journal article" date="2016" name="Microb. Ecol.">
        <title>Genome Characteristics of a Novel Type I Methanotroph (Sn10-6) Isolated from a Flooded Indian Rice Field.</title>
        <authorList>
            <person name="Rahalkar M.C."/>
            <person name="Pandit P.S."/>
            <person name="Dhakephalkar P.K."/>
            <person name="Pore S."/>
            <person name="Arora P."/>
            <person name="Kapse N."/>
        </authorList>
    </citation>
    <scope>NUCLEOTIDE SEQUENCE [LARGE SCALE GENOMIC DNA]</scope>
    <source>
        <strain evidence="12 13">Sn10-6</strain>
    </source>
</reference>
<dbReference type="SUPFAM" id="SSF51445">
    <property type="entry name" value="(Trans)glycosidases"/>
    <property type="match status" value="1"/>
</dbReference>
<evidence type="ECO:0000256" key="1">
    <source>
        <dbReference type="ARBA" id="ARBA00004236"/>
    </source>
</evidence>
<evidence type="ECO:0000313" key="12">
    <source>
        <dbReference type="EMBL" id="KJV05777.1"/>
    </source>
</evidence>
<keyword evidence="13" id="KW-1185">Reference proteome</keyword>
<evidence type="ECO:0000256" key="9">
    <source>
        <dbReference type="ARBA" id="ARBA00037649"/>
    </source>
</evidence>
<evidence type="ECO:0000256" key="2">
    <source>
        <dbReference type="ARBA" id="ARBA00022475"/>
    </source>
</evidence>
<evidence type="ECO:0000256" key="4">
    <source>
        <dbReference type="ARBA" id="ARBA00023136"/>
    </source>
</evidence>
<dbReference type="PATRIC" id="fig|1632867.3.peg.1827"/>
<name>A0A0F3IGF9_9GAMM</name>
<dbReference type="Gene3D" id="3.20.20.80">
    <property type="entry name" value="Glycosidases"/>
    <property type="match status" value="1"/>
</dbReference>
<dbReference type="GO" id="GO:0071555">
    <property type="term" value="P:cell wall organization"/>
    <property type="evidence" value="ECO:0007669"/>
    <property type="project" value="UniProtKB-KW"/>
</dbReference>
<comment type="caution">
    <text evidence="12">The sequence shown here is derived from an EMBL/GenBank/DDBJ whole genome shotgun (WGS) entry which is preliminary data.</text>
</comment>
<dbReference type="AlphaFoldDB" id="A0A0F3IGF9"/>
<keyword evidence="6" id="KW-0119">Carbohydrate metabolism</keyword>
<dbReference type="GO" id="GO:0009986">
    <property type="term" value="C:cell surface"/>
    <property type="evidence" value="ECO:0007669"/>
    <property type="project" value="TreeGrafter"/>
</dbReference>
<dbReference type="InterPro" id="IPR050732">
    <property type="entry name" value="Beta-glucan_modifiers"/>
</dbReference>
<keyword evidence="2" id="KW-1003">Cell membrane</keyword>
<comment type="subcellular location">
    <subcellularLocation>
        <location evidence="1">Cell membrane</location>
    </subcellularLocation>
</comment>
<evidence type="ECO:0000256" key="7">
    <source>
        <dbReference type="ARBA" id="ARBA00023316"/>
    </source>
</evidence>
<accession>A0A0F3IGF9</accession>
<dbReference type="Proteomes" id="UP000033684">
    <property type="component" value="Unassembled WGS sequence"/>
</dbReference>
<dbReference type="GO" id="GO:0000272">
    <property type="term" value="P:polysaccharide catabolic process"/>
    <property type="evidence" value="ECO:0007669"/>
    <property type="project" value="UniProtKB-KW"/>
</dbReference>
<gene>
    <name evidence="12" type="ORF">VZ94_15645</name>
</gene>
<evidence type="ECO:0000256" key="3">
    <source>
        <dbReference type="ARBA" id="ARBA00022801"/>
    </source>
</evidence>
<evidence type="ECO:0000256" key="6">
    <source>
        <dbReference type="ARBA" id="ARBA00023277"/>
    </source>
</evidence>
<dbReference type="InterPro" id="IPR017853">
    <property type="entry name" value="GH"/>
</dbReference>
<keyword evidence="4" id="KW-0472">Membrane</keyword>
<evidence type="ECO:0000256" key="5">
    <source>
        <dbReference type="ARBA" id="ARBA00023180"/>
    </source>
</evidence>
<sequence length="322" mass="36056">MLIGLLISFQTFADGKPMRCVAFSPYVGGLTPDYGARPSKQLVDTLLDKLVADTPFRCIMTYGVINGLEYVFEAAMQRQLSVTAIVWLDKEVEVNSQSISSAIALARKYDKTITRLSCGSEVRTRHDYRYDSEISRCLQAMREAKLSQPVTTIDTWWEWCNRQQPCAPTSFSAQVDWIGINVFPWWESQFSPIHSCISAEQAAQFHLARLEEVRRANPGKDVVITEFGWPNAPENYAATNRHTGQQCAVAGVANQALVINSTLALLGQKGYSATVFEAFSETWKPSNEGESGQYWGVCQGEPPYRCNAAVLMSLMRNTPRRK</sequence>
<evidence type="ECO:0000256" key="8">
    <source>
        <dbReference type="ARBA" id="ARBA00023326"/>
    </source>
</evidence>
<comment type="function">
    <text evidence="9">Glucanases play a role in cell expansion during growth, in cell-cell fusion during mating, and in spore release during sporulation. This enzyme may be involved in beta-glucan degradation. Active on laminarin and lichenan.</text>
</comment>
<dbReference type="GO" id="GO:0042973">
    <property type="term" value="F:glucan endo-1,3-beta-D-glucosidase activity"/>
    <property type="evidence" value="ECO:0007669"/>
    <property type="project" value="TreeGrafter"/>
</dbReference>
<reference evidence="13" key="1">
    <citation type="submission" date="2015-03" db="EMBL/GenBank/DDBJ databases">
        <title>Draft genome sequence of a novel methanotroph (Sn10-6) isolated from flooded ricefield rhizosphere in India.</title>
        <authorList>
            <person name="Pandit P.S."/>
            <person name="Pore S.D."/>
            <person name="Arora P."/>
            <person name="Kapse N.G."/>
            <person name="Dhakephalkar P.K."/>
            <person name="Rahalkar M.C."/>
        </authorList>
    </citation>
    <scope>NUCLEOTIDE SEQUENCE [LARGE SCALE GENOMIC DNA]</scope>
    <source>
        <strain evidence="13">Sn10-6</strain>
    </source>
</reference>
<protein>
    <recommendedName>
        <fullName evidence="11">Endo-1,3-beta-glucanase btgC</fullName>
    </recommendedName>
    <alternativeName>
        <fullName evidence="10">Laminarinase btgC</fullName>
    </alternativeName>
</protein>